<dbReference type="GO" id="GO:0008080">
    <property type="term" value="F:N-acetyltransferase activity"/>
    <property type="evidence" value="ECO:0007669"/>
    <property type="project" value="UniProtKB-ARBA"/>
</dbReference>
<dbReference type="CDD" id="cd04301">
    <property type="entry name" value="NAT_SF"/>
    <property type="match status" value="1"/>
</dbReference>
<evidence type="ECO:0000313" key="4">
    <source>
        <dbReference type="EMBL" id="MDH2305143.1"/>
    </source>
</evidence>
<evidence type="ECO:0000256" key="2">
    <source>
        <dbReference type="ARBA" id="ARBA00023315"/>
    </source>
</evidence>
<dbReference type="SUPFAM" id="SSF55729">
    <property type="entry name" value="Acyl-CoA N-acyltransferases (Nat)"/>
    <property type="match status" value="1"/>
</dbReference>
<dbReference type="RefSeq" id="WP_004909204.1">
    <property type="nucleotide sequence ID" value="NZ_ABEXOA020000028.1"/>
</dbReference>
<evidence type="ECO:0000313" key="5">
    <source>
        <dbReference type="EMBL" id="SUC32350.1"/>
    </source>
</evidence>
<dbReference type="EMBL" id="UGTZ01000001">
    <property type="protein sequence ID" value="SUC32350.1"/>
    <property type="molecule type" value="Genomic_DNA"/>
</dbReference>
<organism evidence="4 7">
    <name type="scientific">Providencia rettgeri</name>
    <dbReference type="NCBI Taxonomy" id="587"/>
    <lineage>
        <taxon>Bacteria</taxon>
        <taxon>Pseudomonadati</taxon>
        <taxon>Pseudomonadota</taxon>
        <taxon>Gammaproteobacteria</taxon>
        <taxon>Enterobacterales</taxon>
        <taxon>Morganellaceae</taxon>
        <taxon>Providencia</taxon>
    </lineage>
</organism>
<dbReference type="OrthoDB" id="9792929at2"/>
<dbReference type="Proteomes" id="UP001162044">
    <property type="component" value="Unassembled WGS sequence"/>
</dbReference>
<dbReference type="InterPro" id="IPR016181">
    <property type="entry name" value="Acyl_CoA_acyltransferase"/>
</dbReference>
<dbReference type="AlphaFoldDB" id="A0A1B8SVN9"/>
<reference evidence="4" key="2">
    <citation type="submission" date="2023-04" db="EMBL/GenBank/DDBJ databases">
        <authorList>
            <person name="Li W."/>
        </authorList>
    </citation>
    <scope>NUCLEOTIDE SEQUENCE</scope>
    <source>
        <strain evidence="4">QITACRE101</strain>
    </source>
</reference>
<evidence type="ECO:0000256" key="1">
    <source>
        <dbReference type="ARBA" id="ARBA00022679"/>
    </source>
</evidence>
<keyword evidence="2" id="KW-0012">Acyltransferase</keyword>
<evidence type="ECO:0000313" key="6">
    <source>
        <dbReference type="Proteomes" id="UP000254208"/>
    </source>
</evidence>
<feature type="domain" description="N-acetyltransferase" evidence="3">
    <location>
        <begin position="1"/>
        <end position="152"/>
    </location>
</feature>
<reference evidence="4" key="3">
    <citation type="submission" date="2023-10" db="EMBL/GenBank/DDBJ databases">
        <title>Analysis of Resistance Genes of Carbapenem-resistant Providencia rettgeri.</title>
        <authorList>
            <person name="Liu M."/>
        </authorList>
    </citation>
    <scope>NUCLEOTIDE SEQUENCE</scope>
    <source>
        <strain evidence="4">QITACRE101</strain>
    </source>
</reference>
<dbReference type="Proteomes" id="UP000254208">
    <property type="component" value="Unassembled WGS sequence"/>
</dbReference>
<dbReference type="GeneID" id="93674020"/>
<dbReference type="OMA" id="QWARDAN"/>
<protein>
    <submittedName>
        <fullName evidence="4">GNAT family N-acetyltransferase</fullName>
    </submittedName>
    <submittedName>
        <fullName evidence="5">Putative acetyltransferase</fullName>
    </submittedName>
</protein>
<evidence type="ECO:0000313" key="7">
    <source>
        <dbReference type="Proteomes" id="UP001162044"/>
    </source>
</evidence>
<gene>
    <name evidence="5" type="ORF">NCTC11801_03328</name>
    <name evidence="4" type="ORF">QDQ51_06870</name>
</gene>
<dbReference type="Pfam" id="PF00583">
    <property type="entry name" value="Acetyltransf_1"/>
    <property type="match status" value="1"/>
</dbReference>
<sequence>MIREAIKNDVDSILSLYQILFSEMALLDPERLQPAEQAKEFIENAIIDDKFYVLVAEFNGEIKGFCIAQQQIADPYSCIVPRNFGYIFDLVVDPNFRGEKAGQKLLTAMKAWAKSRQLSHLELSVLAQNHKAIKFYEREGLTEISRTMGITL</sequence>
<dbReference type="PROSITE" id="PS51186">
    <property type="entry name" value="GNAT"/>
    <property type="match status" value="1"/>
</dbReference>
<dbReference type="EMBL" id="JARVQW010000002">
    <property type="protein sequence ID" value="MDH2305143.1"/>
    <property type="molecule type" value="Genomic_DNA"/>
</dbReference>
<dbReference type="Gene3D" id="3.40.630.30">
    <property type="match status" value="1"/>
</dbReference>
<dbReference type="InterPro" id="IPR000182">
    <property type="entry name" value="GNAT_dom"/>
</dbReference>
<dbReference type="PANTHER" id="PTHR10545:SF29">
    <property type="entry name" value="GH14572P-RELATED"/>
    <property type="match status" value="1"/>
</dbReference>
<dbReference type="InterPro" id="IPR051016">
    <property type="entry name" value="Diverse_Substrate_AcTransf"/>
</dbReference>
<keyword evidence="1 5" id="KW-0808">Transferase</keyword>
<evidence type="ECO:0000259" key="3">
    <source>
        <dbReference type="PROSITE" id="PS51186"/>
    </source>
</evidence>
<reference evidence="5 6" key="1">
    <citation type="submission" date="2018-06" db="EMBL/GenBank/DDBJ databases">
        <authorList>
            <consortium name="Pathogen Informatics"/>
            <person name="Doyle S."/>
        </authorList>
    </citation>
    <scope>NUCLEOTIDE SEQUENCE [LARGE SCALE GENOMIC DNA]</scope>
    <source>
        <strain evidence="5 6">NCTC11801</strain>
    </source>
</reference>
<name>A0A1B8SVN9_PRORE</name>
<dbReference type="PANTHER" id="PTHR10545">
    <property type="entry name" value="DIAMINE N-ACETYLTRANSFERASE"/>
    <property type="match status" value="1"/>
</dbReference>
<accession>A0A1B8SVN9</accession>
<proteinExistence type="predicted"/>